<dbReference type="SUPFAM" id="SSF46689">
    <property type="entry name" value="Homeodomain-like"/>
    <property type="match status" value="1"/>
</dbReference>
<dbReference type="GO" id="GO:0000976">
    <property type="term" value="F:transcription cis-regulatory region binding"/>
    <property type="evidence" value="ECO:0007669"/>
    <property type="project" value="TreeGrafter"/>
</dbReference>
<dbReference type="PANTHER" id="PTHR30055">
    <property type="entry name" value="HTH-TYPE TRANSCRIPTIONAL REGULATOR RUTR"/>
    <property type="match status" value="1"/>
</dbReference>
<organism evidence="6 7">
    <name type="scientific">Promicromonospora sukumoe</name>
    <dbReference type="NCBI Taxonomy" id="88382"/>
    <lineage>
        <taxon>Bacteria</taxon>
        <taxon>Bacillati</taxon>
        <taxon>Actinomycetota</taxon>
        <taxon>Actinomycetes</taxon>
        <taxon>Micrococcales</taxon>
        <taxon>Promicromonosporaceae</taxon>
        <taxon>Promicromonospora</taxon>
    </lineage>
</organism>
<reference evidence="6 7" key="1">
    <citation type="submission" date="2020-07" db="EMBL/GenBank/DDBJ databases">
        <title>Sequencing the genomes of 1000 actinobacteria strains.</title>
        <authorList>
            <person name="Klenk H.-P."/>
        </authorList>
    </citation>
    <scope>NUCLEOTIDE SEQUENCE [LARGE SCALE GENOMIC DNA]</scope>
    <source>
        <strain evidence="6 7">DSM 44121</strain>
    </source>
</reference>
<dbReference type="PANTHER" id="PTHR30055:SF151">
    <property type="entry name" value="TRANSCRIPTIONAL REGULATORY PROTEIN"/>
    <property type="match status" value="1"/>
</dbReference>
<proteinExistence type="predicted"/>
<accession>A0A7W3J8I3</accession>
<feature type="domain" description="HTH tetR-type" evidence="5">
    <location>
        <begin position="31"/>
        <end position="91"/>
    </location>
</feature>
<dbReference type="PROSITE" id="PS50977">
    <property type="entry name" value="HTH_TETR_2"/>
    <property type="match status" value="1"/>
</dbReference>
<dbReference type="EMBL" id="JACGWV010000001">
    <property type="protein sequence ID" value="MBA8808205.1"/>
    <property type="molecule type" value="Genomic_DNA"/>
</dbReference>
<evidence type="ECO:0000256" key="2">
    <source>
        <dbReference type="ARBA" id="ARBA00023125"/>
    </source>
</evidence>
<keyword evidence="2 4" id="KW-0238">DNA-binding</keyword>
<evidence type="ECO:0000256" key="1">
    <source>
        <dbReference type="ARBA" id="ARBA00023015"/>
    </source>
</evidence>
<protein>
    <submittedName>
        <fullName evidence="6">AcrR family transcriptional regulator</fullName>
    </submittedName>
</protein>
<evidence type="ECO:0000259" key="5">
    <source>
        <dbReference type="PROSITE" id="PS50977"/>
    </source>
</evidence>
<keyword evidence="7" id="KW-1185">Reference proteome</keyword>
<keyword evidence="3" id="KW-0804">Transcription</keyword>
<dbReference type="InterPro" id="IPR036271">
    <property type="entry name" value="Tet_transcr_reg_TetR-rel_C_sf"/>
</dbReference>
<feature type="DNA-binding region" description="H-T-H motif" evidence="4">
    <location>
        <begin position="54"/>
        <end position="73"/>
    </location>
</feature>
<dbReference type="InterPro" id="IPR001647">
    <property type="entry name" value="HTH_TetR"/>
</dbReference>
<comment type="caution">
    <text evidence="6">The sequence shown here is derived from an EMBL/GenBank/DDBJ whole genome shotgun (WGS) entry which is preliminary data.</text>
</comment>
<evidence type="ECO:0000256" key="3">
    <source>
        <dbReference type="ARBA" id="ARBA00023163"/>
    </source>
</evidence>
<evidence type="ECO:0000313" key="6">
    <source>
        <dbReference type="EMBL" id="MBA8808205.1"/>
    </source>
</evidence>
<dbReference type="GO" id="GO:0003700">
    <property type="term" value="F:DNA-binding transcription factor activity"/>
    <property type="evidence" value="ECO:0007669"/>
    <property type="project" value="TreeGrafter"/>
</dbReference>
<keyword evidence="1" id="KW-0805">Transcription regulation</keyword>
<dbReference type="InterPro" id="IPR050109">
    <property type="entry name" value="HTH-type_TetR-like_transc_reg"/>
</dbReference>
<dbReference type="Gene3D" id="1.10.357.10">
    <property type="entry name" value="Tetracycline Repressor, domain 2"/>
    <property type="match status" value="1"/>
</dbReference>
<evidence type="ECO:0000313" key="7">
    <source>
        <dbReference type="Proteomes" id="UP000540568"/>
    </source>
</evidence>
<dbReference type="GO" id="GO:0045892">
    <property type="term" value="P:negative regulation of DNA-templated transcription"/>
    <property type="evidence" value="ECO:0007669"/>
    <property type="project" value="InterPro"/>
</dbReference>
<dbReference type="AlphaFoldDB" id="A0A7W3J8I3"/>
<evidence type="ECO:0000256" key="4">
    <source>
        <dbReference type="PROSITE-ProRule" id="PRU00335"/>
    </source>
</evidence>
<gene>
    <name evidence="6" type="ORF">FHX71_002147</name>
</gene>
<name>A0A7W3J8I3_9MICO</name>
<dbReference type="Pfam" id="PF02909">
    <property type="entry name" value="TetR_C_1"/>
    <property type="match status" value="1"/>
</dbReference>
<dbReference type="RefSeq" id="WP_182616069.1">
    <property type="nucleotide sequence ID" value="NZ_BAAATF010000003.1"/>
</dbReference>
<dbReference type="Pfam" id="PF00440">
    <property type="entry name" value="TetR_N"/>
    <property type="match status" value="1"/>
</dbReference>
<dbReference type="Gene3D" id="1.10.10.60">
    <property type="entry name" value="Homeodomain-like"/>
    <property type="match status" value="1"/>
</dbReference>
<dbReference type="InterPro" id="IPR004111">
    <property type="entry name" value="Repressor_TetR_C"/>
</dbReference>
<sequence length="278" mass="29495">MGDPGGERDRARTLDLLWGTRVPSGLGRKPGLGPEQIVAAGVAVADEGGLGSLSMRRVAERLGVGAMSLYRHVRDKAELLDLMVDRVLGEVRYDVGPDGVGPDGVGPGGDVPDGVGAGASGDTAPWRSRLDRVARANRALYERHPWLLSRPEGRPTLGPGVVAKYDAELRAVDGLGLGDVEMDLVLTLVLGYARDATASLVAWRSVPESTGQADDQWWAEHEPHMTRVLGDRYALAARVGTAATSGYGGVHDAERAWEFGLSRILDGIESFVRAGTGR</sequence>
<dbReference type="InterPro" id="IPR009057">
    <property type="entry name" value="Homeodomain-like_sf"/>
</dbReference>
<dbReference type="SUPFAM" id="SSF48498">
    <property type="entry name" value="Tetracyclin repressor-like, C-terminal domain"/>
    <property type="match status" value="1"/>
</dbReference>
<dbReference type="Proteomes" id="UP000540568">
    <property type="component" value="Unassembled WGS sequence"/>
</dbReference>